<proteinExistence type="predicted"/>
<name>A0ABR9E0M0_9GAMM</name>
<comment type="caution">
    <text evidence="1">The sequence shown here is derived from an EMBL/GenBank/DDBJ whole genome shotgun (WGS) entry which is preliminary data.</text>
</comment>
<reference evidence="1 2" key="1">
    <citation type="submission" date="2015-06" db="EMBL/GenBank/DDBJ databases">
        <title>Genome sequence of Pseudoalteromonas aliena.</title>
        <authorList>
            <person name="Xie B.-B."/>
            <person name="Rong J.-C."/>
            <person name="Qin Q.-L."/>
            <person name="Zhang Y.-Z."/>
        </authorList>
    </citation>
    <scope>NUCLEOTIDE SEQUENCE [LARGE SCALE GENOMIC DNA]</scope>
    <source>
        <strain evidence="1 2">SW19</strain>
    </source>
</reference>
<evidence type="ECO:0000313" key="2">
    <source>
        <dbReference type="Proteomes" id="UP000648482"/>
    </source>
</evidence>
<evidence type="ECO:0000313" key="1">
    <source>
        <dbReference type="EMBL" id="MBE0360140.1"/>
    </source>
</evidence>
<organism evidence="1 2">
    <name type="scientific">Pseudoalteromonas aliena SW19</name>
    <dbReference type="NCBI Taxonomy" id="1314866"/>
    <lineage>
        <taxon>Bacteria</taxon>
        <taxon>Pseudomonadati</taxon>
        <taxon>Pseudomonadota</taxon>
        <taxon>Gammaproteobacteria</taxon>
        <taxon>Alteromonadales</taxon>
        <taxon>Pseudoalteromonadaceae</taxon>
        <taxon>Pseudoalteromonas</taxon>
    </lineage>
</organism>
<keyword evidence="2" id="KW-1185">Reference proteome</keyword>
<dbReference type="EMBL" id="AQGU01000026">
    <property type="protein sequence ID" value="MBE0360140.1"/>
    <property type="molecule type" value="Genomic_DNA"/>
</dbReference>
<dbReference type="Proteomes" id="UP000648482">
    <property type="component" value="Unassembled WGS sequence"/>
</dbReference>
<accession>A0ABR9E0M0</accession>
<protein>
    <submittedName>
        <fullName evidence="1">Uncharacterized protein</fullName>
    </submittedName>
</protein>
<dbReference type="RefSeq" id="WP_193155988.1">
    <property type="nucleotide sequence ID" value="NZ_AQGU01000026.1"/>
</dbReference>
<sequence>MLKIEYPEVGSPESVKFIEDYQSVFSSGIDEMQRRLDTILKDPKFSKVIVKKVDEILVLDFESLIKLNKSFLSCNPAQKEFEEVQKIFKYDGKGAGSLQRRIAKFFVKNKELLNIHTCYFCNLEYINPFVDVADYHDVYDFIQTAPRSDLNKIYYIVESDTKKIVELRNLYSGDALLLKIKETLTPRKFENLKYMNFNDSKFHFTLDHVLSKGKNPLSALSLFNLVPSCYSCNSKFKGEHRLVTSIKDSILSPTCNKFDFSSRNKFIVGFSNPLVDYSLVKGIKDFTIKLHIPNKTKGYGKYEAVFKLNARYKEHKEDILDLISKKEKYPTSHIRTIARLTKTPFDDVKKSIFGEELSLRSSELNRKPKAKLKVDIARQLKI</sequence>
<gene>
    <name evidence="1" type="ORF">PALI_a2072</name>
</gene>